<comment type="caution">
    <text evidence="7">The sequence shown here is derived from an EMBL/GenBank/DDBJ whole genome shotgun (WGS) entry which is preliminary data.</text>
</comment>
<evidence type="ECO:0000256" key="2">
    <source>
        <dbReference type="ARBA" id="ARBA00022737"/>
    </source>
</evidence>
<proteinExistence type="predicted"/>
<keyword evidence="2" id="KW-0677">Repeat</keyword>
<feature type="region of interest" description="Disordered" evidence="6">
    <location>
        <begin position="392"/>
        <end position="480"/>
    </location>
</feature>
<evidence type="ECO:0008006" key="9">
    <source>
        <dbReference type="Google" id="ProtNLM"/>
    </source>
</evidence>
<dbReference type="PANTHER" id="PTHR13763:SF0">
    <property type="entry name" value="BREAST CANCER TYPE 1 SUSCEPTIBILITY PROTEIN"/>
    <property type="match status" value="1"/>
</dbReference>
<keyword evidence="3" id="KW-0227">DNA damage</keyword>
<feature type="non-terminal residue" evidence="7">
    <location>
        <position position="1"/>
    </location>
</feature>
<gene>
    <name evidence="7" type="ORF">PCOR1329_LOCUS41429</name>
</gene>
<dbReference type="EMBL" id="CAUYUJ010014983">
    <property type="protein sequence ID" value="CAK0848506.1"/>
    <property type="molecule type" value="Genomic_DNA"/>
</dbReference>
<dbReference type="Proteomes" id="UP001189429">
    <property type="component" value="Unassembled WGS sequence"/>
</dbReference>
<feature type="region of interest" description="Disordered" evidence="6">
    <location>
        <begin position="148"/>
        <end position="168"/>
    </location>
</feature>
<name>A0ABN9TQU3_9DINO</name>
<evidence type="ECO:0000256" key="4">
    <source>
        <dbReference type="ARBA" id="ARBA00023204"/>
    </source>
</evidence>
<dbReference type="SUPFAM" id="SSF52113">
    <property type="entry name" value="BRCT domain"/>
    <property type="match status" value="1"/>
</dbReference>
<dbReference type="PANTHER" id="PTHR13763">
    <property type="entry name" value="BREAST CANCER TYPE 1 SUSCEPTIBILITY PROTEIN BRCA1"/>
    <property type="match status" value="1"/>
</dbReference>
<evidence type="ECO:0000256" key="6">
    <source>
        <dbReference type="SAM" id="MobiDB-lite"/>
    </source>
</evidence>
<evidence type="ECO:0000256" key="5">
    <source>
        <dbReference type="ARBA" id="ARBA00023242"/>
    </source>
</evidence>
<keyword evidence="5" id="KW-0539">Nucleus</keyword>
<keyword evidence="4" id="KW-0234">DNA repair</keyword>
<sequence length="803" mass="80694">PPEALHLRAHALRVAGEVGSLRQRLAEAGQGGVGRQPPARGGWEAAAVLAPVPEPLPDTLEVHRILEQLDAVNGTIVALDEAMAAASLSVCSLASDAPSSATGRCEPLGHAVPPTAAPTPCTVPGRRVAELATAGAEWQQARGEVAPVAEAAAGSPAPAPGSPGGDAPLAGQALVAARGEAALAAEAAAGPCAPPPGSPDRGAPADLALVAASPTPNTVPALLSRIPEEPWEVALSRGVSVGRLNWAEDTAGIASFLCSGRSPRFESPGKADVGVLPDAGSECEAIVLISQEGGLGLADEQPLVAVEQPAGVEQPLPVAERPPPPLLGHAKSFSDALARLEAPLTPADMLLPAPPPSAAVPLPAPPLPNADREAPSTQVPALAAAACAGLIDRGQDVSPPPQGAPWPGRARQHLPLGAPEPEAACDPLRSPQGGQHEPARASSRASPSKRAEPEPEAIADVAGRASAPREGPGPTKRRRALAGCGLLPGTRAPPDSDAIETCTQSCADGGAPPAAAAAAALGPDVAAVPAATGGGRSGATTSGRPARCGVEAFRASGVIVVADEDADEAGGEDLPGGAIVALDPAEGADGTENAVRLVSAPSALPMSLTDQPPVVVLFTGFSRDDLSRFRRCVSRLRGVVLRDLPPDARHEARQPRVEARAVRVVARCEGDPSARGSDAAAAADWCLEAGGAAPPWRRAACRTIKYCEAILAGSWVLSPGWVLESSEAGRWLPEADFEIAGDSAGSGGPARGRLCGPQLLAGLRLHFAGAGRPPALPRRREPPGSRAAAAGAAAEGPQPHDLQ</sequence>
<evidence type="ECO:0000256" key="1">
    <source>
        <dbReference type="ARBA" id="ARBA00004123"/>
    </source>
</evidence>
<keyword evidence="8" id="KW-1185">Reference proteome</keyword>
<feature type="compositionally biased region" description="Low complexity" evidence="6">
    <location>
        <begin position="784"/>
        <end position="797"/>
    </location>
</feature>
<dbReference type="Gene3D" id="3.40.50.10190">
    <property type="entry name" value="BRCT domain"/>
    <property type="match status" value="1"/>
</dbReference>
<evidence type="ECO:0000256" key="3">
    <source>
        <dbReference type="ARBA" id="ARBA00022763"/>
    </source>
</evidence>
<accession>A0ABN9TQU3</accession>
<organism evidence="7 8">
    <name type="scientific">Prorocentrum cordatum</name>
    <dbReference type="NCBI Taxonomy" id="2364126"/>
    <lineage>
        <taxon>Eukaryota</taxon>
        <taxon>Sar</taxon>
        <taxon>Alveolata</taxon>
        <taxon>Dinophyceae</taxon>
        <taxon>Prorocentrales</taxon>
        <taxon>Prorocentraceae</taxon>
        <taxon>Prorocentrum</taxon>
    </lineage>
</organism>
<dbReference type="InterPro" id="IPR036420">
    <property type="entry name" value="BRCT_dom_sf"/>
</dbReference>
<evidence type="ECO:0000313" key="8">
    <source>
        <dbReference type="Proteomes" id="UP001189429"/>
    </source>
</evidence>
<feature type="region of interest" description="Disordered" evidence="6">
    <location>
        <begin position="771"/>
        <end position="803"/>
    </location>
</feature>
<dbReference type="InterPro" id="IPR031099">
    <property type="entry name" value="BRCA1-associated"/>
</dbReference>
<comment type="subcellular location">
    <subcellularLocation>
        <location evidence="1">Nucleus</location>
    </subcellularLocation>
</comment>
<protein>
    <recommendedName>
        <fullName evidence="9">BRCT domain-containing protein</fullName>
    </recommendedName>
</protein>
<reference evidence="7" key="1">
    <citation type="submission" date="2023-10" db="EMBL/GenBank/DDBJ databases">
        <authorList>
            <person name="Chen Y."/>
            <person name="Shah S."/>
            <person name="Dougan E. K."/>
            <person name="Thang M."/>
            <person name="Chan C."/>
        </authorList>
    </citation>
    <scope>NUCLEOTIDE SEQUENCE [LARGE SCALE GENOMIC DNA]</scope>
</reference>
<feature type="non-terminal residue" evidence="7">
    <location>
        <position position="803"/>
    </location>
</feature>
<evidence type="ECO:0000313" key="7">
    <source>
        <dbReference type="EMBL" id="CAK0848506.1"/>
    </source>
</evidence>